<feature type="transmembrane region" description="Helical" evidence="7">
    <location>
        <begin position="30"/>
        <end position="54"/>
    </location>
</feature>
<dbReference type="RefSeq" id="WP_270678836.1">
    <property type="nucleotide sequence ID" value="NZ_JAQFWP010000031.1"/>
</dbReference>
<keyword evidence="3" id="KW-0547">Nucleotide-binding</keyword>
<evidence type="ECO:0000256" key="6">
    <source>
        <dbReference type="ARBA" id="ARBA00023136"/>
    </source>
</evidence>
<feature type="transmembrane region" description="Helical" evidence="7">
    <location>
        <begin position="66"/>
        <end position="86"/>
    </location>
</feature>
<keyword evidence="5 7" id="KW-1133">Transmembrane helix</keyword>
<protein>
    <submittedName>
        <fullName evidence="10">ABC transporter ATP-binding protein</fullName>
    </submittedName>
</protein>
<gene>
    <name evidence="10" type="ORF">O4U47_16895</name>
</gene>
<dbReference type="SMART" id="SM00382">
    <property type="entry name" value="AAA"/>
    <property type="match status" value="1"/>
</dbReference>
<dbReference type="Gene3D" id="1.20.1560.10">
    <property type="entry name" value="ABC transporter type 1, transmembrane domain"/>
    <property type="match status" value="1"/>
</dbReference>
<reference evidence="10" key="1">
    <citation type="submission" date="2023-01" db="EMBL/GenBank/DDBJ databases">
        <title>Draft genome sequence of Nocardiopsis sp. LSu2-4 isolated from halophytes.</title>
        <authorList>
            <person name="Duangmal K."/>
            <person name="Chantavorakit T."/>
        </authorList>
    </citation>
    <scope>NUCLEOTIDE SEQUENCE</scope>
    <source>
        <strain evidence="10">LSu2-4</strain>
    </source>
</reference>
<keyword evidence="2 7" id="KW-0812">Transmembrane</keyword>
<feature type="transmembrane region" description="Helical" evidence="7">
    <location>
        <begin position="171"/>
        <end position="188"/>
    </location>
</feature>
<dbReference type="InterPro" id="IPR036640">
    <property type="entry name" value="ABC1_TM_sf"/>
</dbReference>
<dbReference type="PANTHER" id="PTHR24221:SF654">
    <property type="entry name" value="ATP-BINDING CASSETTE SUB-FAMILY B MEMBER 6"/>
    <property type="match status" value="1"/>
</dbReference>
<dbReference type="InterPro" id="IPR003439">
    <property type="entry name" value="ABC_transporter-like_ATP-bd"/>
</dbReference>
<name>A0ABT4TNA9_9ACTN</name>
<dbReference type="Proteomes" id="UP001165685">
    <property type="component" value="Unassembled WGS sequence"/>
</dbReference>
<dbReference type="InterPro" id="IPR011527">
    <property type="entry name" value="ABC1_TM_dom"/>
</dbReference>
<accession>A0ABT4TNA9</accession>
<evidence type="ECO:0000256" key="1">
    <source>
        <dbReference type="ARBA" id="ARBA00004651"/>
    </source>
</evidence>
<evidence type="ECO:0000313" key="11">
    <source>
        <dbReference type="Proteomes" id="UP001165685"/>
    </source>
</evidence>
<feature type="transmembrane region" description="Helical" evidence="7">
    <location>
        <begin position="147"/>
        <end position="165"/>
    </location>
</feature>
<feature type="transmembrane region" description="Helical" evidence="7">
    <location>
        <begin position="262"/>
        <end position="293"/>
    </location>
</feature>
<evidence type="ECO:0000256" key="7">
    <source>
        <dbReference type="SAM" id="Phobius"/>
    </source>
</evidence>
<dbReference type="PROSITE" id="PS50893">
    <property type="entry name" value="ABC_TRANSPORTER_2"/>
    <property type="match status" value="1"/>
</dbReference>
<evidence type="ECO:0000259" key="9">
    <source>
        <dbReference type="PROSITE" id="PS50929"/>
    </source>
</evidence>
<dbReference type="SUPFAM" id="SSF90123">
    <property type="entry name" value="ABC transporter transmembrane region"/>
    <property type="match status" value="1"/>
</dbReference>
<evidence type="ECO:0000259" key="8">
    <source>
        <dbReference type="PROSITE" id="PS50893"/>
    </source>
</evidence>
<feature type="domain" description="ABC transporter" evidence="8">
    <location>
        <begin position="343"/>
        <end position="577"/>
    </location>
</feature>
<evidence type="ECO:0000256" key="5">
    <source>
        <dbReference type="ARBA" id="ARBA00022989"/>
    </source>
</evidence>
<evidence type="ECO:0000256" key="4">
    <source>
        <dbReference type="ARBA" id="ARBA00022840"/>
    </source>
</evidence>
<keyword evidence="11" id="KW-1185">Reference proteome</keyword>
<keyword evidence="6 7" id="KW-0472">Membrane</keyword>
<dbReference type="GO" id="GO:0005524">
    <property type="term" value="F:ATP binding"/>
    <property type="evidence" value="ECO:0007669"/>
    <property type="project" value="UniProtKB-KW"/>
</dbReference>
<dbReference type="InterPro" id="IPR027417">
    <property type="entry name" value="P-loop_NTPase"/>
</dbReference>
<dbReference type="InterPro" id="IPR003593">
    <property type="entry name" value="AAA+_ATPase"/>
</dbReference>
<dbReference type="SUPFAM" id="SSF52540">
    <property type="entry name" value="P-loop containing nucleoside triphosphate hydrolases"/>
    <property type="match status" value="1"/>
</dbReference>
<evidence type="ECO:0000313" key="10">
    <source>
        <dbReference type="EMBL" id="MDA2806192.1"/>
    </source>
</evidence>
<comment type="subcellular location">
    <subcellularLocation>
        <location evidence="1">Cell membrane</location>
        <topology evidence="1">Multi-pass membrane protein</topology>
    </subcellularLocation>
</comment>
<comment type="caution">
    <text evidence="10">The sequence shown here is derived from an EMBL/GenBank/DDBJ whole genome shotgun (WGS) entry which is preliminary data.</text>
</comment>
<dbReference type="CDD" id="cd07346">
    <property type="entry name" value="ABC_6TM_exporters"/>
    <property type="match status" value="1"/>
</dbReference>
<dbReference type="EMBL" id="JAQFWP010000031">
    <property type="protein sequence ID" value="MDA2806192.1"/>
    <property type="molecule type" value="Genomic_DNA"/>
</dbReference>
<dbReference type="Pfam" id="PF00005">
    <property type="entry name" value="ABC_tran"/>
    <property type="match status" value="1"/>
</dbReference>
<dbReference type="Pfam" id="PF00664">
    <property type="entry name" value="ABC_membrane"/>
    <property type="match status" value="1"/>
</dbReference>
<evidence type="ECO:0000256" key="3">
    <source>
        <dbReference type="ARBA" id="ARBA00022741"/>
    </source>
</evidence>
<evidence type="ECO:0000256" key="2">
    <source>
        <dbReference type="ARBA" id="ARBA00022692"/>
    </source>
</evidence>
<dbReference type="PROSITE" id="PS50929">
    <property type="entry name" value="ABC_TM1F"/>
    <property type="match status" value="1"/>
</dbReference>
<dbReference type="Gene3D" id="3.40.50.300">
    <property type="entry name" value="P-loop containing nucleotide triphosphate hydrolases"/>
    <property type="match status" value="1"/>
</dbReference>
<dbReference type="InterPro" id="IPR039421">
    <property type="entry name" value="Type_1_exporter"/>
</dbReference>
<proteinExistence type="predicted"/>
<sequence length="583" mass="60042">MTYRTLPVASGRRTLAVVARQVRAAGRVGAAAVAASVAANACVLAGPWALGLLVDAVTEGAGPRGVLVPAAVIAGAALAGGVLSALESVLLARTGETVLARLREAVMRRAMRLPEEELSRLAPGDLLSRVGDDVAETSQVVRERAPMVLTSLVLVVMALSGMTALDWRLGLAGACALPVQALALRWYLPKSAPMYARQRAQLGDRAQALVGTLQGAATVDAYRLRERRTALIAERSAAARDTEVGVFRLFTRFIGGMNAAEFVGLAAVLSVGFWLVAADAATVGAATAAALLFHRLFDPFGALLTSFDDVQSAGASLARIAGVLDLPEPPEPDEPARPAHAGVEVRGAVHRYEGGPTVLDGVDLEVAPGERVAVVGASGAGKTTLARAVAGGIALAGGGVLVGGAPVDRVPRDVLRRHVVLVSQEAHVFSGTLADNVRIADPGAGDDRVLEALEAVGARAWALGLPDGIATAVGENGMRLTADRAQLLALARLVLADPPVAVLDEASAEAGSAGARNLERAALAATEGRTALVVAHRLPQAVEADRVVVMEAGRIVESGPHEDLVARGGRYAELWRAWSDGRT</sequence>
<organism evidence="10 11">
    <name type="scientific">Nocardiopsis suaedae</name>
    <dbReference type="NCBI Taxonomy" id="3018444"/>
    <lineage>
        <taxon>Bacteria</taxon>
        <taxon>Bacillati</taxon>
        <taxon>Actinomycetota</taxon>
        <taxon>Actinomycetes</taxon>
        <taxon>Streptosporangiales</taxon>
        <taxon>Nocardiopsidaceae</taxon>
        <taxon>Nocardiopsis</taxon>
    </lineage>
</organism>
<dbReference type="PANTHER" id="PTHR24221">
    <property type="entry name" value="ATP-BINDING CASSETTE SUB-FAMILY B"/>
    <property type="match status" value="1"/>
</dbReference>
<feature type="domain" description="ABC transmembrane type-1" evidence="9">
    <location>
        <begin position="30"/>
        <end position="312"/>
    </location>
</feature>
<keyword evidence="4 10" id="KW-0067">ATP-binding</keyword>